<keyword evidence="2" id="KW-0614">Plasmid</keyword>
<name>A0A4U8Z6Q4_METTU</name>
<dbReference type="AlphaFoldDB" id="A0A4U8Z6Q4"/>
<feature type="compositionally biased region" description="Basic and acidic residues" evidence="1">
    <location>
        <begin position="1"/>
        <end position="22"/>
    </location>
</feature>
<protein>
    <submittedName>
        <fullName evidence="2">Uncharacterized protein</fullName>
    </submittedName>
</protein>
<dbReference type="KEGG" id="mtun:MTUNDRAET4_0150.1"/>
<organism evidence="2 3">
    <name type="scientific">Methylocella tundrae</name>
    <dbReference type="NCBI Taxonomy" id="227605"/>
    <lineage>
        <taxon>Bacteria</taxon>
        <taxon>Pseudomonadati</taxon>
        <taxon>Pseudomonadota</taxon>
        <taxon>Alphaproteobacteria</taxon>
        <taxon>Hyphomicrobiales</taxon>
        <taxon>Beijerinckiaceae</taxon>
        <taxon>Methylocella</taxon>
    </lineage>
</organism>
<gene>
    <name evidence="2" type="ORF">MTUNDRAET4_0150</name>
</gene>
<dbReference type="EMBL" id="LR536451">
    <property type="protein sequence ID" value="VFU16495.1"/>
    <property type="molecule type" value="Genomic_DNA"/>
</dbReference>
<reference evidence="2 3" key="1">
    <citation type="submission" date="2019-03" db="EMBL/GenBank/DDBJ databases">
        <authorList>
            <person name="Kox A.R. M."/>
        </authorList>
    </citation>
    <scope>NUCLEOTIDE SEQUENCE [LARGE SCALE GENOMIC DNA]</scope>
    <source>
        <strain evidence="2">MTUNDRAET4 annotated genome</strain>
        <plasmid evidence="3">2</plasmid>
    </source>
</reference>
<evidence type="ECO:0000313" key="2">
    <source>
        <dbReference type="EMBL" id="VFU16495.1"/>
    </source>
</evidence>
<proteinExistence type="predicted"/>
<evidence type="ECO:0000256" key="1">
    <source>
        <dbReference type="SAM" id="MobiDB-lite"/>
    </source>
</evidence>
<feature type="region of interest" description="Disordered" evidence="1">
    <location>
        <begin position="1"/>
        <end position="28"/>
    </location>
</feature>
<dbReference type="Proteomes" id="UP000294360">
    <property type="component" value="Plasmid 2"/>
</dbReference>
<evidence type="ECO:0000313" key="3">
    <source>
        <dbReference type="Proteomes" id="UP000294360"/>
    </source>
</evidence>
<geneLocation type="plasmid" evidence="2 3">
    <name>2</name>
</geneLocation>
<accession>A0A4U8Z6Q4</accession>
<sequence>MAKAELEPRFDLAAGADHRPARSVEGLVEQKPVSSARLVFSMREGRAERSQRNLT</sequence>